<reference evidence="2 3" key="1">
    <citation type="submission" date="2024-04" db="EMBL/GenBank/DDBJ databases">
        <authorList>
            <person name="Fracassetti M."/>
        </authorList>
    </citation>
    <scope>NUCLEOTIDE SEQUENCE [LARGE SCALE GENOMIC DNA]</scope>
</reference>
<dbReference type="InterPro" id="IPR008949">
    <property type="entry name" value="Isoprenoid_synthase_dom_sf"/>
</dbReference>
<evidence type="ECO:0000259" key="1">
    <source>
        <dbReference type="PROSITE" id="PS50835"/>
    </source>
</evidence>
<dbReference type="PROSITE" id="PS50835">
    <property type="entry name" value="IG_LIKE"/>
    <property type="match status" value="1"/>
</dbReference>
<proteinExistence type="predicted"/>
<dbReference type="Gene3D" id="1.10.600.10">
    <property type="entry name" value="Farnesyl Diphosphate Synthase"/>
    <property type="match status" value="1"/>
</dbReference>
<feature type="domain" description="Ig-like" evidence="1">
    <location>
        <begin position="4"/>
        <end position="69"/>
    </location>
</feature>
<gene>
    <name evidence="2" type="ORF">LTRI10_LOCUS24914</name>
</gene>
<accession>A0AAV2ED10</accession>
<keyword evidence="3" id="KW-1185">Reference proteome</keyword>
<sequence>MRLPKIHESMQYLLLADGKRVRSLLCLAVCFWYATELVDASGGVQWLEEEDEDVYRASMKLLTVKTETI</sequence>
<dbReference type="SUPFAM" id="SSF48576">
    <property type="entry name" value="Terpenoid synthases"/>
    <property type="match status" value="1"/>
</dbReference>
<dbReference type="Proteomes" id="UP001497516">
    <property type="component" value="Chromosome 4"/>
</dbReference>
<dbReference type="InterPro" id="IPR007110">
    <property type="entry name" value="Ig-like_dom"/>
</dbReference>
<organism evidence="2 3">
    <name type="scientific">Linum trigynum</name>
    <dbReference type="NCBI Taxonomy" id="586398"/>
    <lineage>
        <taxon>Eukaryota</taxon>
        <taxon>Viridiplantae</taxon>
        <taxon>Streptophyta</taxon>
        <taxon>Embryophyta</taxon>
        <taxon>Tracheophyta</taxon>
        <taxon>Spermatophyta</taxon>
        <taxon>Magnoliopsida</taxon>
        <taxon>eudicotyledons</taxon>
        <taxon>Gunneridae</taxon>
        <taxon>Pentapetalae</taxon>
        <taxon>rosids</taxon>
        <taxon>fabids</taxon>
        <taxon>Malpighiales</taxon>
        <taxon>Linaceae</taxon>
        <taxon>Linum</taxon>
    </lineage>
</organism>
<name>A0AAV2ED10_9ROSI</name>
<protein>
    <recommendedName>
        <fullName evidence="1">Ig-like domain-containing protein</fullName>
    </recommendedName>
</protein>
<dbReference type="EMBL" id="OZ034817">
    <property type="protein sequence ID" value="CAL1383652.1"/>
    <property type="molecule type" value="Genomic_DNA"/>
</dbReference>
<dbReference type="AlphaFoldDB" id="A0AAV2ED10"/>
<evidence type="ECO:0000313" key="3">
    <source>
        <dbReference type="Proteomes" id="UP001497516"/>
    </source>
</evidence>
<evidence type="ECO:0000313" key="2">
    <source>
        <dbReference type="EMBL" id="CAL1383652.1"/>
    </source>
</evidence>